<feature type="binding site" evidence="6">
    <location>
        <position position="302"/>
    </location>
    <ligand>
        <name>D-dopa</name>
        <dbReference type="ChEBI" id="CHEBI:149689"/>
    </ligand>
</feature>
<keyword evidence="12" id="KW-1185">Reference proteome</keyword>
<evidence type="ECO:0000313" key="13">
    <source>
        <dbReference type="Proteomes" id="UP000568158"/>
    </source>
</evidence>
<proteinExistence type="inferred from homology"/>
<dbReference type="OrthoDB" id="409956at2759"/>
<evidence type="ECO:0000256" key="5">
    <source>
        <dbReference type="ARBA" id="ARBA00023002"/>
    </source>
</evidence>
<dbReference type="Proteomes" id="UP000478008">
    <property type="component" value="Unassembled WGS sequence"/>
</dbReference>
<dbReference type="Gene3D" id="3.30.9.10">
    <property type="entry name" value="D-Amino Acid Oxidase, subunit A, domain 2"/>
    <property type="match status" value="1"/>
</dbReference>
<comment type="similarity">
    <text evidence="2">Belongs to the DAMOX/DASOX family.</text>
</comment>
<feature type="signal peptide" evidence="7">
    <location>
        <begin position="1"/>
        <end position="17"/>
    </location>
</feature>
<dbReference type="GO" id="GO:0003884">
    <property type="term" value="F:D-amino-acid oxidase activity"/>
    <property type="evidence" value="ECO:0007669"/>
    <property type="project" value="InterPro"/>
</dbReference>
<keyword evidence="3" id="KW-0285">Flavoprotein</keyword>
<organism evidence="11 12">
    <name type="scientific">Dekkera bruxellensis</name>
    <name type="common">Brettanomyces custersii</name>
    <dbReference type="NCBI Taxonomy" id="5007"/>
    <lineage>
        <taxon>Eukaryota</taxon>
        <taxon>Fungi</taxon>
        <taxon>Dikarya</taxon>
        <taxon>Ascomycota</taxon>
        <taxon>Saccharomycotina</taxon>
        <taxon>Pichiomycetes</taxon>
        <taxon>Pichiales</taxon>
        <taxon>Pichiaceae</taxon>
        <taxon>Brettanomyces</taxon>
    </lineage>
</organism>
<dbReference type="GeneID" id="64576815"/>
<evidence type="ECO:0000313" key="12">
    <source>
        <dbReference type="Proteomes" id="UP000478008"/>
    </source>
</evidence>
<dbReference type="EMBL" id="JABCYN010000022">
    <property type="protein sequence ID" value="KAF6013402.1"/>
    <property type="molecule type" value="Genomic_DNA"/>
</dbReference>
<reference evidence="10" key="3">
    <citation type="submission" date="2020-10" db="EMBL/GenBank/DDBJ databases">
        <authorList>
            <person name="Palmer J.M."/>
        </authorList>
    </citation>
    <scope>NUCLEOTIDE SEQUENCE</scope>
    <source>
        <strain evidence="10">UCD 2041</strain>
    </source>
</reference>
<reference evidence="10" key="4">
    <citation type="journal article" name="BMC Genomics">
        <title>New genome assemblies reveal patterns of domestication and adaptation across Brettanomyces (Dekkera) species.</title>
        <authorList>
            <person name="Roach M.J."/>
            <person name="Borneman A.R."/>
        </authorList>
    </citation>
    <scope>NUCLEOTIDE SEQUENCE</scope>
    <source>
        <strain evidence="10">UCD 2041</strain>
    </source>
</reference>
<dbReference type="Pfam" id="PF01266">
    <property type="entry name" value="DAO"/>
    <property type="match status" value="1"/>
</dbReference>
<protein>
    <submittedName>
        <fullName evidence="11">DEBR0S6_03884g1_1</fullName>
    </submittedName>
</protein>
<dbReference type="Gene3D" id="3.40.50.720">
    <property type="entry name" value="NAD(P)-binding Rossmann-like Domain"/>
    <property type="match status" value="1"/>
</dbReference>
<name>A0A3F2Y9Y0_DEKBR</name>
<evidence type="ECO:0000256" key="7">
    <source>
        <dbReference type="SAM" id="SignalP"/>
    </source>
</evidence>
<dbReference type="SUPFAM" id="SSF51971">
    <property type="entry name" value="Nucleotide-binding domain"/>
    <property type="match status" value="1"/>
</dbReference>
<dbReference type="InterPro" id="IPR006076">
    <property type="entry name" value="FAD-dep_OxRdtase"/>
</dbReference>
<dbReference type="PANTHER" id="PTHR11530">
    <property type="entry name" value="D-AMINO ACID OXIDASE"/>
    <property type="match status" value="1"/>
</dbReference>
<evidence type="ECO:0000313" key="10">
    <source>
        <dbReference type="EMBL" id="QOU20238.1"/>
    </source>
</evidence>
<sequence length="360" mass="41183">MAKIVIVGAGVVGLTVAYELLNEKGSNHRITIVASQIPMDWEYNDNYTSPFAGANWASFAGPNDIRQQNIDEVGYSKFKKLAETKPEAGIIKRVDQNYVTYDRFKAWGNKIRLPWLKRMKEINFRMVDDYDKSLYRYSYAYDGFVISTTHYLTFLWNECVKSGRFELRRKKLHNLDEAYDLHHDGGKADIVINCSGIGARELVPDSGIYGVRGVLLLVQNDVKLDKIIGIKNVEPTYKDEGLYIMPRQEGDMVIGGCFQVGKEDEKTVSDAQCQRMLARAVKYLPWLPWKDFKIIRKQVGFRPFRKGGLRIEYDKEKKSLIHCYGHGGAGYQASWGSSAIVRKLVKDYLADNSQKRCCKL</sequence>
<dbReference type="KEGG" id="bbrx:BRETT_004892"/>
<feature type="domain" description="FAD dependent oxidoreductase" evidence="8">
    <location>
        <begin position="3"/>
        <end position="341"/>
    </location>
</feature>
<evidence type="ECO:0000313" key="11">
    <source>
        <dbReference type="EMBL" id="VUG19945.1"/>
    </source>
</evidence>
<dbReference type="AlphaFoldDB" id="A0A3F2Y9Y0"/>
<dbReference type="EMBL" id="CP063135">
    <property type="protein sequence ID" value="QOU20238.1"/>
    <property type="molecule type" value="Genomic_DNA"/>
</dbReference>
<evidence type="ECO:0000256" key="1">
    <source>
        <dbReference type="ARBA" id="ARBA00001974"/>
    </source>
</evidence>
<evidence type="ECO:0000256" key="6">
    <source>
        <dbReference type="PIRSR" id="PIRSR000189-1"/>
    </source>
</evidence>
<dbReference type="STRING" id="5007.A0A3F2Y9Y0"/>
<gene>
    <name evidence="10" type="ORF">BRETT_004892</name>
    <name evidence="11" type="ORF">DEBR0S6_03884G</name>
    <name evidence="9" type="ORF">HII12_002118</name>
</gene>
<keyword evidence="7" id="KW-0732">Signal</keyword>
<dbReference type="Proteomes" id="UP000663131">
    <property type="component" value="Chromosome 7"/>
</dbReference>
<dbReference type="GO" id="GO:0019478">
    <property type="term" value="P:D-amino acid catabolic process"/>
    <property type="evidence" value="ECO:0007669"/>
    <property type="project" value="TreeGrafter"/>
</dbReference>
<keyword evidence="5" id="KW-0560">Oxidoreductase</keyword>
<dbReference type="RefSeq" id="XP_041136731.1">
    <property type="nucleotide sequence ID" value="XM_041283379.1"/>
</dbReference>
<dbReference type="SUPFAM" id="SSF54373">
    <property type="entry name" value="FAD-linked reductases, C-terminal domain"/>
    <property type="match status" value="1"/>
</dbReference>
<reference evidence="11 12" key="1">
    <citation type="submission" date="2019-07" db="EMBL/GenBank/DDBJ databases">
        <authorList>
            <person name="Friedrich A."/>
            <person name="Schacherer J."/>
        </authorList>
    </citation>
    <scope>NUCLEOTIDE SEQUENCE [LARGE SCALE GENOMIC DNA]</scope>
</reference>
<feature type="binding site" evidence="6">
    <location>
        <begin position="48"/>
        <end position="49"/>
    </location>
    <ligand>
        <name>FAD</name>
        <dbReference type="ChEBI" id="CHEBI:57692"/>
    </ligand>
</feature>
<dbReference type="PIRSF" id="PIRSF000189">
    <property type="entry name" value="D-aa_oxidase"/>
    <property type="match status" value="1"/>
</dbReference>
<feature type="binding site" evidence="6">
    <location>
        <position position="328"/>
    </location>
    <ligand>
        <name>D-dopa</name>
        <dbReference type="ChEBI" id="CHEBI:149689"/>
    </ligand>
</feature>
<keyword evidence="4 6" id="KW-0274">FAD</keyword>
<reference evidence="9 13" key="2">
    <citation type="journal article" date="2020" name="Appl. Microbiol. Biotechnol.">
        <title>Targeted gene deletion in Brettanomyces bruxellensis with an expression-free CRISPR-Cas9 system.</title>
        <authorList>
            <person name="Varela C."/>
            <person name="Bartel C."/>
            <person name="Onetto C."/>
            <person name="Borneman A."/>
        </authorList>
    </citation>
    <scope>NUCLEOTIDE SEQUENCE [LARGE SCALE GENOMIC DNA]</scope>
    <source>
        <strain evidence="9 13">AWRI1613</strain>
    </source>
</reference>
<accession>A0A3F2Y9Y0</accession>
<evidence type="ECO:0000256" key="3">
    <source>
        <dbReference type="ARBA" id="ARBA00022630"/>
    </source>
</evidence>
<evidence type="ECO:0000313" key="9">
    <source>
        <dbReference type="EMBL" id="KAF6013402.1"/>
    </source>
</evidence>
<comment type="cofactor">
    <cofactor evidence="1 6">
        <name>FAD</name>
        <dbReference type="ChEBI" id="CHEBI:57692"/>
    </cofactor>
</comment>
<dbReference type="GO" id="GO:0005737">
    <property type="term" value="C:cytoplasm"/>
    <property type="evidence" value="ECO:0007669"/>
    <property type="project" value="TreeGrafter"/>
</dbReference>
<evidence type="ECO:0000259" key="8">
    <source>
        <dbReference type="Pfam" id="PF01266"/>
    </source>
</evidence>
<dbReference type="InterPro" id="IPR023209">
    <property type="entry name" value="DAO"/>
</dbReference>
<feature type="chain" id="PRO_5041075698" evidence="7">
    <location>
        <begin position="18"/>
        <end position="360"/>
    </location>
</feature>
<evidence type="ECO:0000256" key="2">
    <source>
        <dbReference type="ARBA" id="ARBA00006730"/>
    </source>
</evidence>
<dbReference type="GO" id="GO:0071949">
    <property type="term" value="F:FAD binding"/>
    <property type="evidence" value="ECO:0007669"/>
    <property type="project" value="InterPro"/>
</dbReference>
<evidence type="ECO:0000256" key="4">
    <source>
        <dbReference type="ARBA" id="ARBA00022827"/>
    </source>
</evidence>
<dbReference type="EMBL" id="CABFWN010000006">
    <property type="protein sequence ID" value="VUG19945.1"/>
    <property type="molecule type" value="Genomic_DNA"/>
</dbReference>
<dbReference type="PANTHER" id="PTHR11530:SF16">
    <property type="entry name" value="D-AMINO ACID OXIDASE (AFU_ORTHOLOGUE AFUA_5G11290)"/>
    <property type="match status" value="1"/>
</dbReference>
<dbReference type="Proteomes" id="UP000568158">
    <property type="component" value="Unassembled WGS sequence"/>
</dbReference>